<protein>
    <recommendedName>
        <fullName evidence="1">DUF1835 domain-containing protein</fullName>
    </recommendedName>
</protein>
<evidence type="ECO:0000259" key="1">
    <source>
        <dbReference type="Pfam" id="PF08874"/>
    </source>
</evidence>
<dbReference type="RefSeq" id="WP_097056055.1">
    <property type="nucleotide sequence ID" value="NZ_OCMF01000002.1"/>
</dbReference>
<proteinExistence type="predicted"/>
<feature type="domain" description="DUF1835" evidence="1">
    <location>
        <begin position="8"/>
        <end position="115"/>
    </location>
</feature>
<organism evidence="2 3">
    <name type="scientific">Salinimicrobium sediminis</name>
    <dbReference type="NCBI Taxonomy" id="1343891"/>
    <lineage>
        <taxon>Bacteria</taxon>
        <taxon>Pseudomonadati</taxon>
        <taxon>Bacteroidota</taxon>
        <taxon>Flavobacteriia</taxon>
        <taxon>Flavobacteriales</taxon>
        <taxon>Flavobacteriaceae</taxon>
        <taxon>Salinimicrobium</taxon>
    </lineage>
</organism>
<dbReference type="EMBL" id="OCMF01000002">
    <property type="protein sequence ID" value="SOC80271.1"/>
    <property type="molecule type" value="Genomic_DNA"/>
</dbReference>
<reference evidence="3" key="1">
    <citation type="submission" date="2017-09" db="EMBL/GenBank/DDBJ databases">
        <authorList>
            <person name="Varghese N."/>
            <person name="Submissions S."/>
        </authorList>
    </citation>
    <scope>NUCLEOTIDE SEQUENCE [LARGE SCALE GENOMIC DNA]</scope>
    <source>
        <strain evidence="3">CGMCC 1.12641</strain>
    </source>
</reference>
<dbReference type="AlphaFoldDB" id="A0A285X4L3"/>
<dbReference type="InterPro" id="IPR014973">
    <property type="entry name" value="DUF1835"/>
</dbReference>
<keyword evidence="3" id="KW-1185">Reference proteome</keyword>
<dbReference type="OrthoDB" id="127805at2"/>
<accession>A0A285X4L3</accession>
<sequence length="311" mass="36122">MEDNKLLHITNGDDLSEKILNLGLSGDVITWREMLCEGPASIDVGDEEFVLLRRNFLKETYQISEERYQEEFLAQLVKLAAINSYDEVVLWFEFDLFSHMNMLALISFLLQNKKNGPFSLVCSRKLKGELEMAPLSQLSEKQLQEHYRQRIPLTDDDIQTAQLIWELYCSSNPQRLVSEIKKTTNFEYLSSSIRAHIERFPSVKTGLNTLEVNVLKLIDEHEIKSLHHLLGYALEYQGYYGYVDVQMQRVIDKLSPFYETSEEGVKLNDDGVKALKGSKNYYQNLKDNEHYGGVRKYDFLYDPDSHALLKL</sequence>
<evidence type="ECO:0000313" key="3">
    <source>
        <dbReference type="Proteomes" id="UP000219193"/>
    </source>
</evidence>
<evidence type="ECO:0000313" key="2">
    <source>
        <dbReference type="EMBL" id="SOC80271.1"/>
    </source>
</evidence>
<name>A0A285X4L3_9FLAO</name>
<dbReference type="Proteomes" id="UP000219193">
    <property type="component" value="Unassembled WGS sequence"/>
</dbReference>
<dbReference type="Pfam" id="PF08874">
    <property type="entry name" value="DUF1835"/>
    <property type="match status" value="1"/>
</dbReference>
<gene>
    <name evidence="2" type="ORF">SAMN06296241_1817</name>
</gene>